<dbReference type="InterPro" id="IPR045584">
    <property type="entry name" value="Pilin-like"/>
</dbReference>
<dbReference type="NCBIfam" id="TIGR02532">
    <property type="entry name" value="IV_pilin_GFxxxE"/>
    <property type="match status" value="1"/>
</dbReference>
<dbReference type="EMBL" id="JBHSMT010000022">
    <property type="protein sequence ID" value="MFC5474697.1"/>
    <property type="molecule type" value="Genomic_DNA"/>
</dbReference>
<sequence>MRPSRSSMQAKVLRIRGFSLIELMIVVAIVGILARVAYPSYLSYVRKAHRADAMATLAQQQTILERCYAQTFDYSKACAALPIFPLVSSQGFYSIALSNQAASTYTLTATATGTQAADTTCATMSVDQASQKLAKDSSGNAQSVCWNP</sequence>
<feature type="transmembrane region" description="Helical" evidence="1">
    <location>
        <begin position="20"/>
        <end position="38"/>
    </location>
</feature>
<dbReference type="SUPFAM" id="SSF54523">
    <property type="entry name" value="Pili subunits"/>
    <property type="match status" value="1"/>
</dbReference>
<name>A0ABW0MCL2_9BURK</name>
<dbReference type="InterPro" id="IPR012902">
    <property type="entry name" value="N_methyl_site"/>
</dbReference>
<proteinExistence type="predicted"/>
<keyword evidence="1" id="KW-0472">Membrane</keyword>
<evidence type="ECO:0000256" key="1">
    <source>
        <dbReference type="SAM" id="Phobius"/>
    </source>
</evidence>
<dbReference type="PANTHER" id="PTHR30093:SF47">
    <property type="entry name" value="TYPE IV PILUS NON-CORE MINOR PILIN PILE"/>
    <property type="match status" value="1"/>
</dbReference>
<dbReference type="InterPro" id="IPR031982">
    <property type="entry name" value="PilE-like"/>
</dbReference>
<keyword evidence="3" id="KW-1185">Reference proteome</keyword>
<dbReference type="Proteomes" id="UP001596045">
    <property type="component" value="Unassembled WGS sequence"/>
</dbReference>
<dbReference type="Pfam" id="PF16732">
    <property type="entry name" value="ComP_DUS"/>
    <property type="match status" value="1"/>
</dbReference>
<dbReference type="RefSeq" id="WP_378997808.1">
    <property type="nucleotide sequence ID" value="NZ_JBHSMT010000022.1"/>
</dbReference>
<gene>
    <name evidence="2" type="ORF">ACFPM8_12105</name>
</gene>
<comment type="caution">
    <text evidence="2">The sequence shown here is derived from an EMBL/GenBank/DDBJ whole genome shotgun (WGS) entry which is preliminary data.</text>
</comment>
<evidence type="ECO:0000313" key="2">
    <source>
        <dbReference type="EMBL" id="MFC5474697.1"/>
    </source>
</evidence>
<protein>
    <submittedName>
        <fullName evidence="2">Type IV pilin protein</fullName>
    </submittedName>
</protein>
<keyword evidence="1" id="KW-1133">Transmembrane helix</keyword>
<dbReference type="PANTHER" id="PTHR30093">
    <property type="entry name" value="GENERAL SECRETION PATHWAY PROTEIN G"/>
    <property type="match status" value="1"/>
</dbReference>
<organism evidence="2 3">
    <name type="scientific">Paraherbaspirillum soli</name>
    <dbReference type="NCBI Taxonomy" id="631222"/>
    <lineage>
        <taxon>Bacteria</taxon>
        <taxon>Pseudomonadati</taxon>
        <taxon>Pseudomonadota</taxon>
        <taxon>Betaproteobacteria</taxon>
        <taxon>Burkholderiales</taxon>
        <taxon>Oxalobacteraceae</taxon>
        <taxon>Paraherbaspirillum</taxon>
    </lineage>
</organism>
<dbReference type="Gene3D" id="3.30.700.10">
    <property type="entry name" value="Glycoprotein, Type 4 Pilin"/>
    <property type="match status" value="1"/>
</dbReference>
<reference evidence="3" key="1">
    <citation type="journal article" date="2019" name="Int. J. Syst. Evol. Microbiol.">
        <title>The Global Catalogue of Microorganisms (GCM) 10K type strain sequencing project: providing services to taxonomists for standard genome sequencing and annotation.</title>
        <authorList>
            <consortium name="The Broad Institute Genomics Platform"/>
            <consortium name="The Broad Institute Genome Sequencing Center for Infectious Disease"/>
            <person name="Wu L."/>
            <person name="Ma J."/>
        </authorList>
    </citation>
    <scope>NUCLEOTIDE SEQUENCE [LARGE SCALE GENOMIC DNA]</scope>
    <source>
        <strain evidence="3">JCM 17066</strain>
    </source>
</reference>
<evidence type="ECO:0000313" key="3">
    <source>
        <dbReference type="Proteomes" id="UP001596045"/>
    </source>
</evidence>
<keyword evidence="1" id="KW-0812">Transmembrane</keyword>
<dbReference type="Pfam" id="PF07963">
    <property type="entry name" value="N_methyl"/>
    <property type="match status" value="1"/>
</dbReference>
<accession>A0ABW0MCL2</accession>